<dbReference type="GO" id="GO:0048038">
    <property type="term" value="F:quinone binding"/>
    <property type="evidence" value="ECO:0007669"/>
    <property type="project" value="TreeGrafter"/>
</dbReference>
<proteinExistence type="inferred from homology"/>
<dbReference type="CDD" id="cd05233">
    <property type="entry name" value="SDR_c"/>
    <property type="match status" value="1"/>
</dbReference>
<accession>A0A2V5IDL3</accession>
<gene>
    <name evidence="4" type="ORF">BP00DRAFT_160645</name>
</gene>
<dbReference type="GO" id="GO:0016616">
    <property type="term" value="F:oxidoreductase activity, acting on the CH-OH group of donors, NAD or NADP as acceptor"/>
    <property type="evidence" value="ECO:0007669"/>
    <property type="project" value="TreeGrafter"/>
</dbReference>
<dbReference type="InterPro" id="IPR020904">
    <property type="entry name" value="Sc_DH/Rdtase_CS"/>
</dbReference>
<dbReference type="InterPro" id="IPR036291">
    <property type="entry name" value="NAD(P)-bd_dom_sf"/>
</dbReference>
<protein>
    <submittedName>
        <fullName evidence="4">3-oxoacyl-reductase</fullName>
    </submittedName>
</protein>
<dbReference type="SUPFAM" id="SSF51735">
    <property type="entry name" value="NAD(P)-binding Rossmann-fold domains"/>
    <property type="match status" value="1"/>
</dbReference>
<evidence type="ECO:0000256" key="3">
    <source>
        <dbReference type="ARBA" id="ARBA00023002"/>
    </source>
</evidence>
<dbReference type="PRINTS" id="PR00081">
    <property type="entry name" value="GDHRDH"/>
</dbReference>
<dbReference type="Gene3D" id="3.40.50.720">
    <property type="entry name" value="NAD(P)-binding Rossmann-like Domain"/>
    <property type="match status" value="1"/>
</dbReference>
<dbReference type="AlphaFoldDB" id="A0A2V5IDL3"/>
<dbReference type="InterPro" id="IPR002347">
    <property type="entry name" value="SDR_fam"/>
</dbReference>
<keyword evidence="5" id="KW-1185">Reference proteome</keyword>
<dbReference type="FunFam" id="3.40.50.720:FF:000084">
    <property type="entry name" value="Short-chain dehydrogenase reductase"/>
    <property type="match status" value="1"/>
</dbReference>
<evidence type="ECO:0000256" key="2">
    <source>
        <dbReference type="ARBA" id="ARBA00022857"/>
    </source>
</evidence>
<dbReference type="Proteomes" id="UP000248817">
    <property type="component" value="Unassembled WGS sequence"/>
</dbReference>
<name>A0A2V5IDL3_9EURO</name>
<evidence type="ECO:0000313" key="4">
    <source>
        <dbReference type="EMBL" id="PYI32163.1"/>
    </source>
</evidence>
<evidence type="ECO:0000313" key="5">
    <source>
        <dbReference type="Proteomes" id="UP000248817"/>
    </source>
</evidence>
<reference evidence="4 5" key="1">
    <citation type="submission" date="2018-02" db="EMBL/GenBank/DDBJ databases">
        <title>The genomes of Aspergillus section Nigri reveals drivers in fungal speciation.</title>
        <authorList>
            <consortium name="DOE Joint Genome Institute"/>
            <person name="Vesth T.C."/>
            <person name="Nybo J."/>
            <person name="Theobald S."/>
            <person name="Brandl J."/>
            <person name="Frisvad J.C."/>
            <person name="Nielsen K.F."/>
            <person name="Lyhne E.K."/>
            <person name="Kogle M.E."/>
            <person name="Kuo A."/>
            <person name="Riley R."/>
            <person name="Clum A."/>
            <person name="Nolan M."/>
            <person name="Lipzen A."/>
            <person name="Salamov A."/>
            <person name="Henrissat B."/>
            <person name="Wiebenga A."/>
            <person name="De vries R.P."/>
            <person name="Grigoriev I.V."/>
            <person name="Mortensen U.H."/>
            <person name="Andersen M.R."/>
            <person name="Baker S.E."/>
        </authorList>
    </citation>
    <scope>NUCLEOTIDE SEQUENCE [LARGE SCALE GENOMIC DNA]</scope>
    <source>
        <strain evidence="4 5">CBS 114.80</strain>
    </source>
</reference>
<dbReference type="NCBIfam" id="NF005559">
    <property type="entry name" value="PRK07231.1"/>
    <property type="match status" value="1"/>
</dbReference>
<dbReference type="Pfam" id="PF13561">
    <property type="entry name" value="adh_short_C2"/>
    <property type="match status" value="1"/>
</dbReference>
<dbReference type="PANTHER" id="PTHR42760">
    <property type="entry name" value="SHORT-CHAIN DEHYDROGENASES/REDUCTASES FAMILY MEMBER"/>
    <property type="match status" value="1"/>
</dbReference>
<keyword evidence="3" id="KW-0560">Oxidoreductase</keyword>
<dbReference type="EMBL" id="KZ825495">
    <property type="protein sequence ID" value="PYI32163.1"/>
    <property type="molecule type" value="Genomic_DNA"/>
</dbReference>
<dbReference type="GO" id="GO:0044550">
    <property type="term" value="P:secondary metabolite biosynthetic process"/>
    <property type="evidence" value="ECO:0007669"/>
    <property type="project" value="UniProtKB-ARBA"/>
</dbReference>
<organism evidence="4 5">
    <name type="scientific">Aspergillus indologenus CBS 114.80</name>
    <dbReference type="NCBI Taxonomy" id="1450541"/>
    <lineage>
        <taxon>Eukaryota</taxon>
        <taxon>Fungi</taxon>
        <taxon>Dikarya</taxon>
        <taxon>Ascomycota</taxon>
        <taxon>Pezizomycotina</taxon>
        <taxon>Eurotiomycetes</taxon>
        <taxon>Eurotiomycetidae</taxon>
        <taxon>Eurotiales</taxon>
        <taxon>Aspergillaceae</taxon>
        <taxon>Aspergillus</taxon>
        <taxon>Aspergillus subgen. Circumdati</taxon>
    </lineage>
</organism>
<comment type="similarity">
    <text evidence="1">Belongs to the short-chain dehydrogenases/reductases (SDR) family.</text>
</comment>
<dbReference type="PROSITE" id="PS00061">
    <property type="entry name" value="ADH_SHORT"/>
    <property type="match status" value="1"/>
</dbReference>
<dbReference type="PANTHER" id="PTHR42760:SF133">
    <property type="entry name" value="3-OXOACYL-[ACYL-CARRIER-PROTEIN] REDUCTASE"/>
    <property type="match status" value="1"/>
</dbReference>
<sequence length="252" mass="26397">MIMAGTLEGKTALITGAASGIGKATAHKLDSLGATLILSDINEDALQQLQSELSSSPHASSHIYRPCDVSISTDCTRLTQAVKSSFERLDFLFNCAGINPTNIPILETTEDYFTKLVDVNLRGTFNMCRACVPLMQKGSVMVNVSSVCGLKGYPGYSVYCATKFGIIGFTKALAAELGPQGIRVNAVAPGHTDTPTMVGNVAGGDANARIVKEVPLGRLGEPREVADVVAFLFSEGASYMSGSVVEITGGVV</sequence>
<dbReference type="GO" id="GO:0006633">
    <property type="term" value="P:fatty acid biosynthetic process"/>
    <property type="evidence" value="ECO:0007669"/>
    <property type="project" value="TreeGrafter"/>
</dbReference>
<keyword evidence="2" id="KW-0521">NADP</keyword>
<dbReference type="PRINTS" id="PR00080">
    <property type="entry name" value="SDRFAMILY"/>
</dbReference>
<evidence type="ECO:0000256" key="1">
    <source>
        <dbReference type="ARBA" id="ARBA00006484"/>
    </source>
</evidence>